<accession>A0A061EC65</accession>
<dbReference type="HOGENOM" id="CLU_1258032_0_0_1"/>
<dbReference type="Gramene" id="EOX99878">
    <property type="protein sequence ID" value="EOX99878"/>
    <property type="gene ID" value="TCM_008858"/>
</dbReference>
<dbReference type="STRING" id="3641.A0A061EC65"/>
<dbReference type="InParanoid" id="A0A061EC65"/>
<protein>
    <submittedName>
        <fullName evidence="1">Retrotransposon Tto1 DNA, putative</fullName>
    </submittedName>
</protein>
<evidence type="ECO:0000313" key="1">
    <source>
        <dbReference type="EMBL" id="EOX99878.1"/>
    </source>
</evidence>
<dbReference type="AlphaFoldDB" id="A0A061EC65"/>
<dbReference type="Proteomes" id="UP000026915">
    <property type="component" value="Chromosome 2"/>
</dbReference>
<dbReference type="PANTHER" id="PTHR11439">
    <property type="entry name" value="GAG-POL-RELATED RETROTRANSPOSON"/>
    <property type="match status" value="1"/>
</dbReference>
<reference evidence="1 2" key="1">
    <citation type="journal article" date="2013" name="Genome Biol.">
        <title>The genome sequence of the most widely cultivated cacao type and its use to identify candidate genes regulating pod color.</title>
        <authorList>
            <person name="Motamayor J.C."/>
            <person name="Mockaitis K."/>
            <person name="Schmutz J."/>
            <person name="Haiminen N."/>
            <person name="Iii D.L."/>
            <person name="Cornejo O."/>
            <person name="Findley S.D."/>
            <person name="Zheng P."/>
            <person name="Utro F."/>
            <person name="Royaert S."/>
            <person name="Saski C."/>
            <person name="Jenkins J."/>
            <person name="Podicheti R."/>
            <person name="Zhao M."/>
            <person name="Scheffler B.E."/>
            <person name="Stack J.C."/>
            <person name="Feltus F.A."/>
            <person name="Mustiga G.M."/>
            <person name="Amores F."/>
            <person name="Phillips W."/>
            <person name="Marelli J.P."/>
            <person name="May G.D."/>
            <person name="Shapiro H."/>
            <person name="Ma J."/>
            <person name="Bustamante C.D."/>
            <person name="Schnell R.J."/>
            <person name="Main D."/>
            <person name="Gilbert D."/>
            <person name="Parida L."/>
            <person name="Kuhn D.N."/>
        </authorList>
    </citation>
    <scope>NUCLEOTIDE SEQUENCE [LARGE SCALE GENOMIC DNA]</scope>
    <source>
        <strain evidence="2">cv. Matina 1-6</strain>
    </source>
</reference>
<dbReference type="EMBL" id="CM001880">
    <property type="protein sequence ID" value="EOX99878.1"/>
    <property type="molecule type" value="Genomic_DNA"/>
</dbReference>
<dbReference type="CDD" id="cd09272">
    <property type="entry name" value="RNase_HI_RT_Ty1"/>
    <property type="match status" value="1"/>
</dbReference>
<organism evidence="1 2">
    <name type="scientific">Theobroma cacao</name>
    <name type="common">Cacao</name>
    <name type="synonym">Cocoa</name>
    <dbReference type="NCBI Taxonomy" id="3641"/>
    <lineage>
        <taxon>Eukaryota</taxon>
        <taxon>Viridiplantae</taxon>
        <taxon>Streptophyta</taxon>
        <taxon>Embryophyta</taxon>
        <taxon>Tracheophyta</taxon>
        <taxon>Spermatophyta</taxon>
        <taxon>Magnoliopsida</taxon>
        <taxon>eudicotyledons</taxon>
        <taxon>Gunneridae</taxon>
        <taxon>Pentapetalae</taxon>
        <taxon>rosids</taxon>
        <taxon>malvids</taxon>
        <taxon>Malvales</taxon>
        <taxon>Malvaceae</taxon>
        <taxon>Byttnerioideae</taxon>
        <taxon>Theobroma</taxon>
    </lineage>
</organism>
<evidence type="ECO:0000313" key="2">
    <source>
        <dbReference type="Proteomes" id="UP000026915"/>
    </source>
</evidence>
<gene>
    <name evidence="1" type="ORF">TCM_008858</name>
</gene>
<keyword evidence="2" id="KW-1185">Reference proteome</keyword>
<proteinExistence type="predicted"/>
<dbReference type="OMA" id="WILRYLW"/>
<dbReference type="PANTHER" id="PTHR11439:SF483">
    <property type="entry name" value="PEPTIDE SYNTHASE GLIP-LIKE, PUTATIVE (AFU_ORTHOLOGUE AFUA_3G12920)-RELATED"/>
    <property type="match status" value="1"/>
</dbReference>
<dbReference type="eggNOG" id="KOG0017">
    <property type="taxonomic scope" value="Eukaryota"/>
</dbReference>
<name>A0A061EC65_THECC</name>
<sequence length="220" mass="25054">MNLRLMFLIECGMVIDELVVQLRRSTRPRIPFTCHSPDEYILLIDGGELKCYEEAMEIGAVSRFLSNLGREHSKAMKWILRYLWGTSSLKICFGIGKPILCGYTDSDMVRDVDSRKSTFGYLITFVGGVIAWQSRLQKCVALSIEADQSAIHLSKNPMFYGRFKHIDVRYHSIRDVLDSKLLRLKKIHIDDNGSDMLMKNLLKGKFKACRLIVGLAVAST</sequence>